<proteinExistence type="predicted"/>
<dbReference type="InterPro" id="IPR008983">
    <property type="entry name" value="Tumour_necrosis_fac-like_dom"/>
</dbReference>
<dbReference type="eggNOG" id="ENOG502ZH73">
    <property type="taxonomic scope" value="Bacteria"/>
</dbReference>
<dbReference type="HOGENOM" id="CLU_1052443_0_0_9"/>
<protein>
    <recommendedName>
        <fullName evidence="3">C1q domain-containing protein</fullName>
    </recommendedName>
</protein>
<dbReference type="KEGG" id="chd:Calhy_0785"/>
<organism evidence="1 2">
    <name type="scientific">Caldicellulosiruptor hydrothermalis (strain DSM 18901 / VKM B-2411 / 108)</name>
    <dbReference type="NCBI Taxonomy" id="632292"/>
    <lineage>
        <taxon>Bacteria</taxon>
        <taxon>Bacillati</taxon>
        <taxon>Bacillota</taxon>
        <taxon>Bacillota incertae sedis</taxon>
        <taxon>Caldicellulosiruptorales</taxon>
        <taxon>Caldicellulosiruptoraceae</taxon>
        <taxon>Caldicellulosiruptor</taxon>
    </lineage>
</organism>
<dbReference type="OrthoDB" id="1809664at2"/>
<evidence type="ECO:0008006" key="3">
    <source>
        <dbReference type="Google" id="ProtNLM"/>
    </source>
</evidence>
<name>E4QE28_CALH1</name>
<dbReference type="Gene3D" id="2.60.120.40">
    <property type="match status" value="1"/>
</dbReference>
<dbReference type="AlphaFoldDB" id="E4QE28"/>
<keyword evidence="2" id="KW-1185">Reference proteome</keyword>
<dbReference type="SUPFAM" id="SSF49842">
    <property type="entry name" value="TNF-like"/>
    <property type="match status" value="1"/>
</dbReference>
<evidence type="ECO:0000313" key="2">
    <source>
        <dbReference type="Proteomes" id="UP000006890"/>
    </source>
</evidence>
<dbReference type="RefSeq" id="WP_013402722.1">
    <property type="nucleotide sequence ID" value="NC_014652.1"/>
</dbReference>
<accession>E4QE28</accession>
<evidence type="ECO:0000313" key="1">
    <source>
        <dbReference type="EMBL" id="ADQ06522.1"/>
    </source>
</evidence>
<sequence>MPELTPRLGIKKPLGNETVTRASFNENWDIIDQNAAKQADLDAHITAPAPHSGHAPLQHTHAGSDITSAVASATNADTVDGKHASDFAAASHTHVIADITNLPSISSSPIANTIALRDSAGKISQFIPMFIFWNNTTISIPNATETKLSFNTVIIDTDNIYNAADTTKFVIKTAGKYIFMATVEFAMNSTGFRQIAIKKNGINIVVHRHPATTSELTIISCCSPVISCSVNDYIEVYVYQNSGGALSINVPPYAPIFSGLRVGD</sequence>
<reference evidence="1 2" key="2">
    <citation type="journal article" date="2011" name="J. Bacteriol.">
        <title>Complete genome sequences for the anaerobic, extremely thermophilic plant biomass-degrading bacteria Caldicellulosiruptor hydrothermalis, Caldicellulosiruptor kristjanssonii, Caldicellulosiruptor kronotskyensis, Caldicellulosiruptor owensenis, and Caldicellulosiruptor lactoaceticus.</title>
        <authorList>
            <person name="Blumer-Schuette S.E."/>
            <person name="Ozdemir I."/>
            <person name="Mistry D."/>
            <person name="Lucas S."/>
            <person name="Lapidus A."/>
            <person name="Cheng J.F."/>
            <person name="Goodwin L.A."/>
            <person name="Pitluck S."/>
            <person name="Land M.L."/>
            <person name="Hauser L.J."/>
            <person name="Woyke T."/>
            <person name="Mikhailova N."/>
            <person name="Pati A."/>
            <person name="Kyrpides N.C."/>
            <person name="Ivanova N."/>
            <person name="Detter J.C."/>
            <person name="Walston-Davenport K."/>
            <person name="Han S."/>
            <person name="Adams M.W."/>
            <person name="Kelly R.M."/>
        </authorList>
    </citation>
    <scope>NUCLEOTIDE SEQUENCE [LARGE SCALE GENOMIC DNA]</scope>
    <source>
        <strain evidence="2">DSM 18901 / VKM B-2411 / 108</strain>
    </source>
</reference>
<reference key="1">
    <citation type="submission" date="2010-09" db="EMBL/GenBank/DDBJ databases">
        <title>Complete sequence of Caldicellulosiruptor hydrothermalis 108.</title>
        <authorList>
            <consortium name="US DOE Joint Genome Institute"/>
            <person name="Lucas S."/>
            <person name="Copeland A."/>
            <person name="Lapidus A."/>
            <person name="Cheng J.-F."/>
            <person name="Bruce D."/>
            <person name="Goodwin L."/>
            <person name="Pitluck S."/>
            <person name="Davenport K."/>
            <person name="Detter J.C."/>
            <person name="Han C."/>
            <person name="Tapia R."/>
            <person name="Land M."/>
            <person name="Hauser L."/>
            <person name="Chang Y.-J."/>
            <person name="Jeffries C."/>
            <person name="Kyrpides N."/>
            <person name="Ivanova N."/>
            <person name="Mikhailova N."/>
            <person name="Blumer-Schuette S.E."/>
            <person name="Kelly R.M."/>
            <person name="Woyke T."/>
        </authorList>
    </citation>
    <scope>NUCLEOTIDE SEQUENCE</scope>
    <source>
        <strain>108</strain>
    </source>
</reference>
<dbReference type="EMBL" id="CP002219">
    <property type="protein sequence ID" value="ADQ06522.1"/>
    <property type="molecule type" value="Genomic_DNA"/>
</dbReference>
<dbReference type="Proteomes" id="UP000006890">
    <property type="component" value="Chromosome"/>
</dbReference>
<gene>
    <name evidence="1" type="ordered locus">Calhy_0785</name>
</gene>
<dbReference type="STRING" id="632292.Calhy_0785"/>